<sequence length="141" mass="15795">MGKRILHHAAGLVEVSYRPDLAAVYLKWFSEYGEGTRVKDAVLAALDWVRAHDVAHWVADVSTSPRALSERDYRWVSGEEFRAAILDSPLRKFVLIPPLPNSGQDAGWVADWEQNTLTRFGDRVQAKVCDSIEDARAFLAG</sequence>
<accession>A0A6M0QT17</accession>
<evidence type="ECO:0000313" key="1">
    <source>
        <dbReference type="EMBL" id="NEY90586.1"/>
    </source>
</evidence>
<reference evidence="1 2" key="1">
    <citation type="submission" date="2020-02" db="EMBL/GenBank/DDBJ databases">
        <authorList>
            <person name="Chen W.-M."/>
        </authorList>
    </citation>
    <scope>NUCLEOTIDE SEQUENCE [LARGE SCALE GENOMIC DNA]</scope>
    <source>
        <strain evidence="1 2">KMS-5</strain>
    </source>
</reference>
<dbReference type="RefSeq" id="WP_164625207.1">
    <property type="nucleotide sequence ID" value="NZ_JAAIVJ010000005.1"/>
</dbReference>
<organism evidence="1 2">
    <name type="scientific">Tabrizicola oligotrophica</name>
    <dbReference type="NCBI Taxonomy" id="2710650"/>
    <lineage>
        <taxon>Bacteria</taxon>
        <taxon>Pseudomonadati</taxon>
        <taxon>Pseudomonadota</taxon>
        <taxon>Alphaproteobacteria</taxon>
        <taxon>Rhodobacterales</taxon>
        <taxon>Paracoccaceae</taxon>
        <taxon>Tabrizicola</taxon>
    </lineage>
</organism>
<dbReference type="EMBL" id="JAAIVJ010000005">
    <property type="protein sequence ID" value="NEY90586.1"/>
    <property type="molecule type" value="Genomic_DNA"/>
</dbReference>
<dbReference type="Proteomes" id="UP000477782">
    <property type="component" value="Unassembled WGS sequence"/>
</dbReference>
<protein>
    <submittedName>
        <fullName evidence="1">Uncharacterized protein</fullName>
    </submittedName>
</protein>
<keyword evidence="2" id="KW-1185">Reference proteome</keyword>
<gene>
    <name evidence="1" type="ORF">G4Z14_09785</name>
</gene>
<evidence type="ECO:0000313" key="2">
    <source>
        <dbReference type="Proteomes" id="UP000477782"/>
    </source>
</evidence>
<dbReference type="AlphaFoldDB" id="A0A6M0QT17"/>
<proteinExistence type="predicted"/>
<name>A0A6M0QT17_9RHOB</name>
<comment type="caution">
    <text evidence="1">The sequence shown here is derived from an EMBL/GenBank/DDBJ whole genome shotgun (WGS) entry which is preliminary data.</text>
</comment>